<comment type="caution">
    <text evidence="6">The sequence shown here is derived from an EMBL/GenBank/DDBJ whole genome shotgun (WGS) entry which is preliminary data.</text>
</comment>
<dbReference type="AlphaFoldDB" id="A0A4R3LBW4"/>
<keyword evidence="4 5" id="KW-0472">Membrane</keyword>
<evidence type="ECO:0000256" key="2">
    <source>
        <dbReference type="ARBA" id="ARBA00022692"/>
    </source>
</evidence>
<dbReference type="InterPro" id="IPR003810">
    <property type="entry name" value="Mntp/YtaF"/>
</dbReference>
<feature type="transmembrane region" description="Helical" evidence="5">
    <location>
        <begin position="6"/>
        <end position="27"/>
    </location>
</feature>
<proteinExistence type="predicted"/>
<dbReference type="NCBIfam" id="TIGR02840">
    <property type="entry name" value="spore_YtaF"/>
    <property type="match status" value="1"/>
</dbReference>
<feature type="transmembrane region" description="Helical" evidence="5">
    <location>
        <begin position="169"/>
        <end position="190"/>
    </location>
</feature>
<dbReference type="Proteomes" id="UP000294937">
    <property type="component" value="Unassembled WGS sequence"/>
</dbReference>
<keyword evidence="2 5" id="KW-0812">Transmembrane</keyword>
<gene>
    <name evidence="6" type="ORF">EDD58_101366</name>
</gene>
<name>A0A4R3LBW4_9BACL</name>
<evidence type="ECO:0000313" key="7">
    <source>
        <dbReference type="Proteomes" id="UP000294937"/>
    </source>
</evidence>
<dbReference type="InterPro" id="IPR014205">
    <property type="entry name" value="Spore_YtaF"/>
</dbReference>
<evidence type="ECO:0000313" key="6">
    <source>
        <dbReference type="EMBL" id="TCS96725.1"/>
    </source>
</evidence>
<accession>A0A4R3LBW4</accession>
<evidence type="ECO:0000256" key="3">
    <source>
        <dbReference type="ARBA" id="ARBA00022989"/>
    </source>
</evidence>
<dbReference type="OrthoDB" id="1679205at2"/>
<feature type="transmembrane region" description="Helical" evidence="5">
    <location>
        <begin position="34"/>
        <end position="58"/>
    </location>
</feature>
<dbReference type="Pfam" id="PF02659">
    <property type="entry name" value="Mntp"/>
    <property type="match status" value="2"/>
</dbReference>
<protein>
    <submittedName>
        <fullName evidence="6">Putative sporulation protein YtaF</fullName>
    </submittedName>
</protein>
<sequence length="219" mass="23836">MWHGLSIFWLAFAVSLDSFGVGTTYGLRKMKIPLLSTLIIGICSGIVIGASMLLGGWLTQWLSPKFANQLGAMILIGLGIWTIVNGVLHKRNEGTTHIELKKSQPPTQVWAWEFRSLGLVISVLRTPMVADVDRSGSISSMEACLLGVALSLDAFGAGLGAAFIGLSPMYVACTITVTSALFLRLGMWFGLRWGHKLWGFMLPYLPGICMILIGVVRFF</sequence>
<evidence type="ECO:0000256" key="1">
    <source>
        <dbReference type="ARBA" id="ARBA00022475"/>
    </source>
</evidence>
<organism evidence="6 7">
    <name type="scientific">Hazenella coriacea</name>
    <dbReference type="NCBI Taxonomy" id="1179467"/>
    <lineage>
        <taxon>Bacteria</taxon>
        <taxon>Bacillati</taxon>
        <taxon>Bacillota</taxon>
        <taxon>Bacilli</taxon>
        <taxon>Bacillales</taxon>
        <taxon>Thermoactinomycetaceae</taxon>
        <taxon>Hazenella</taxon>
    </lineage>
</organism>
<keyword evidence="1" id="KW-1003">Cell membrane</keyword>
<dbReference type="PANTHER" id="PTHR35529:SF2">
    <property type="entry name" value="SPORULATION PROTEIN YTAF-RELATED"/>
    <property type="match status" value="1"/>
</dbReference>
<dbReference type="EMBL" id="SMAG01000001">
    <property type="protein sequence ID" value="TCS96725.1"/>
    <property type="molecule type" value="Genomic_DNA"/>
</dbReference>
<feature type="transmembrane region" description="Helical" evidence="5">
    <location>
        <begin position="70"/>
        <end position="88"/>
    </location>
</feature>
<reference evidence="6 7" key="1">
    <citation type="submission" date="2019-03" db="EMBL/GenBank/DDBJ databases">
        <title>Genomic Encyclopedia of Type Strains, Phase IV (KMG-IV): sequencing the most valuable type-strain genomes for metagenomic binning, comparative biology and taxonomic classification.</title>
        <authorList>
            <person name="Goeker M."/>
        </authorList>
    </citation>
    <scope>NUCLEOTIDE SEQUENCE [LARGE SCALE GENOMIC DNA]</scope>
    <source>
        <strain evidence="6 7">DSM 45707</strain>
    </source>
</reference>
<keyword evidence="7" id="KW-1185">Reference proteome</keyword>
<keyword evidence="3 5" id="KW-1133">Transmembrane helix</keyword>
<feature type="transmembrane region" description="Helical" evidence="5">
    <location>
        <begin position="197"/>
        <end position="218"/>
    </location>
</feature>
<dbReference type="PANTHER" id="PTHR35529">
    <property type="entry name" value="MANGANESE EFFLUX PUMP MNTP-RELATED"/>
    <property type="match status" value="1"/>
</dbReference>
<evidence type="ECO:0000256" key="4">
    <source>
        <dbReference type="ARBA" id="ARBA00023136"/>
    </source>
</evidence>
<evidence type="ECO:0000256" key="5">
    <source>
        <dbReference type="SAM" id="Phobius"/>
    </source>
</evidence>